<dbReference type="InterPro" id="IPR003593">
    <property type="entry name" value="AAA+_ATPase"/>
</dbReference>
<comment type="caution">
    <text evidence="2">The sequence shown here is derived from an EMBL/GenBank/DDBJ whole genome shotgun (WGS) entry which is preliminary data.</text>
</comment>
<dbReference type="EMBL" id="JAPNTZ010000001">
    <property type="protein sequence ID" value="MCY1137040.1"/>
    <property type="molecule type" value="Genomic_DNA"/>
</dbReference>
<evidence type="ECO:0000313" key="2">
    <source>
        <dbReference type="EMBL" id="MCY1137040.1"/>
    </source>
</evidence>
<proteinExistence type="predicted"/>
<name>A0ABT4AUG3_9ACTN</name>
<organism evidence="2 3">
    <name type="scientific">Paractinoplanes pyxinae</name>
    <dbReference type="NCBI Taxonomy" id="2997416"/>
    <lineage>
        <taxon>Bacteria</taxon>
        <taxon>Bacillati</taxon>
        <taxon>Actinomycetota</taxon>
        <taxon>Actinomycetes</taxon>
        <taxon>Micromonosporales</taxon>
        <taxon>Micromonosporaceae</taxon>
        <taxon>Paractinoplanes</taxon>
    </lineage>
</organism>
<keyword evidence="3" id="KW-1185">Reference proteome</keyword>
<sequence>MARILSYVDAVRVLGGDDEAVRRLDVLAGGALLMTAPAAPAVLALIDAKAEIVRLGRDLIKGLREKRSGLSRYGRTERLAAAHTILVVTAYFEAMAETDMPLRFGEIELSAPEQIAIASGAPPADGRSFADAVVDAGLTVPILQGGHEDFLTALDAYYGDLCARVRTFLTGLRVWEELSISDQEACGVVLDGLPDNARQRYVDHVRSLAADFPEVAIWIDLMEHEATRTAVRGLEPSLARMERRLNALASGRLPAERVGGIARVNRAALGRPIADSGDVPPDLSVPTLAEGFLTPRFRVTDFAPDGGPSNEHGWEQIPVRDDLEDFLFRYLTSVEATGTLMLVLGQPGAGKSVLTRVLAARLPPADYLVVRVPLRDVAAELDVQGQIERAVLQSTGERIAWPDLVRGCAGSMPVILIDGFDELLQATGVRQTDYLTRLADFQRREAELGRPAAILVTTRTSVADRARAPIDTVFVRLEPFDKDQIDAWVTIWNRTNAANFERADIKPLDVEVVRRHADIAGQPLLLLMLALYDADGNALRRFPPAIVPSALYEGLLTAFARREITKHDLSPSADELQALITEDMRRLSIVAFAMFNRQSQWVTESDLELDLAAIFGRPGEIEPGAIRSRLGPAERQLGRFFFVHRARAIRDESALHTYEFLHATFGEYLVARLTWEVAVDSANRDATAMLPTGGVDDGLLHALLSFAALAGRKPIVEFLTLMAARLDASERERLSNLLIRLLRSAGLPNPARSFAQYAPQRISVSQRHAAYSANLVLLAALIRGELRGGDVFTAAETDPVEEWHRLALLWQSQLGADFYSMVHTMALRRVTDGTHRDVVLYVDHGQEVPAAIDPLWTYNIGERRGSFIWGFADELGVRRRANFLCGGQSDMLMHVAEPFFELGKHVVTRFFSVFPDEADLAPSRARALLDVLLLTASDDDVPDRHLRYVRCASVCVIDDRSWSPDDDVQLTRLTDLLLNALLTDRHVRAETAAQVVETLMRAEWTTETTRARLRDCASVFLGRTGEAEGAARERLALIVNSG</sequence>
<gene>
    <name evidence="2" type="ORF">OWR29_03455</name>
</gene>
<dbReference type="SUPFAM" id="SSF52540">
    <property type="entry name" value="P-loop containing nucleoside triphosphate hydrolases"/>
    <property type="match status" value="1"/>
</dbReference>
<reference evidence="2" key="1">
    <citation type="submission" date="2022-11" db="EMBL/GenBank/DDBJ databases">
        <authorList>
            <person name="Somphong A."/>
            <person name="Phongsopitanun W."/>
        </authorList>
    </citation>
    <scope>NUCLEOTIDE SEQUENCE</scope>
    <source>
        <strain evidence="2">Pm04-4</strain>
    </source>
</reference>
<dbReference type="SMART" id="SM00382">
    <property type="entry name" value="AAA"/>
    <property type="match status" value="1"/>
</dbReference>
<dbReference type="InterPro" id="IPR054567">
    <property type="entry name" value="NNH7"/>
</dbReference>
<dbReference type="InterPro" id="IPR027417">
    <property type="entry name" value="P-loop_NTPase"/>
</dbReference>
<accession>A0ABT4AUG3</accession>
<protein>
    <recommendedName>
        <fullName evidence="1">AAA+ ATPase domain-containing protein</fullName>
    </recommendedName>
</protein>
<dbReference type="Proteomes" id="UP001151002">
    <property type="component" value="Unassembled WGS sequence"/>
</dbReference>
<evidence type="ECO:0000313" key="3">
    <source>
        <dbReference type="Proteomes" id="UP001151002"/>
    </source>
</evidence>
<feature type="domain" description="AAA+ ATPase" evidence="1">
    <location>
        <begin position="337"/>
        <end position="478"/>
    </location>
</feature>
<dbReference type="Pfam" id="PF22738">
    <property type="entry name" value="NNH7"/>
    <property type="match status" value="1"/>
</dbReference>
<dbReference type="Gene3D" id="3.40.50.300">
    <property type="entry name" value="P-loop containing nucleotide triphosphate hydrolases"/>
    <property type="match status" value="1"/>
</dbReference>
<evidence type="ECO:0000259" key="1">
    <source>
        <dbReference type="SMART" id="SM00382"/>
    </source>
</evidence>
<dbReference type="RefSeq" id="WP_267560850.1">
    <property type="nucleotide sequence ID" value="NZ_JAPNTZ010000001.1"/>
</dbReference>